<dbReference type="OrthoDB" id="10550721at2759"/>
<organism evidence="2 3">
    <name type="scientific">Lentinus tigrinus ALCF2SS1-6</name>
    <dbReference type="NCBI Taxonomy" id="1328759"/>
    <lineage>
        <taxon>Eukaryota</taxon>
        <taxon>Fungi</taxon>
        <taxon>Dikarya</taxon>
        <taxon>Basidiomycota</taxon>
        <taxon>Agaricomycotina</taxon>
        <taxon>Agaricomycetes</taxon>
        <taxon>Polyporales</taxon>
        <taxon>Polyporaceae</taxon>
        <taxon>Lentinus</taxon>
    </lineage>
</organism>
<feature type="compositionally biased region" description="Low complexity" evidence="1">
    <location>
        <begin position="107"/>
        <end position="126"/>
    </location>
</feature>
<reference evidence="2" key="1">
    <citation type="journal article" date="2018" name="Genome Biol. Evol.">
        <title>Genomics and development of Lentinus tigrinus, a white-rot wood-decaying mushroom with dimorphic fruiting bodies.</title>
        <authorList>
            <person name="Wu B."/>
            <person name="Xu Z."/>
            <person name="Knudson A."/>
            <person name="Carlson A."/>
            <person name="Chen N."/>
            <person name="Kovaka S."/>
            <person name="LaButti K."/>
            <person name="Lipzen A."/>
            <person name="Pennachio C."/>
            <person name="Riley R."/>
            <person name="Schakwitz W."/>
            <person name="Umezawa K."/>
            <person name="Ohm R.A."/>
            <person name="Grigoriev I.V."/>
            <person name="Nagy L.G."/>
            <person name="Gibbons J."/>
            <person name="Hibbett D."/>
        </authorList>
    </citation>
    <scope>NUCLEOTIDE SEQUENCE [LARGE SCALE GENOMIC DNA]</scope>
    <source>
        <strain evidence="2">ALCF2SS1-6</strain>
    </source>
</reference>
<sequence length="495" mass="54836">MNEPSSTLNTAVCLSLVALHAHEESNCIYTITHHNGGCCNGHWELASNFPFERKTRLPYHPKYAPLLDALAVIISLHLGRRQVALIGDFQSVGSDVYAKVWIAADTGTPESESGSSNSTPTPTQSSVESDVDRLILRHLVDVAKTETTENTSALTGSEAKAELVAHAYRMCRAEIRKIMTRHYEAVQGILPPLGDVITQLSSEPDAMRSEGGPKIDLLRKVQRVFAALIAYLEADAPSDRWQENDVPRSLVLELHQSIVEIIPSLSSKADLHALEWTAVPDGFMIPTILTRASTLTQALDDITRQCNETGKGLREILARGILREWVPRPPSKATSVTIDETCMTELRSRHAILKDVSPDELIERLSKKPYITRVDQTTFEVTANTHCEVALINRFASPSHNRDLDIAVPSYVACALPFCFACHTLVCAMNEVPGSKQFQMGGPCNGVIDRGWQFPESLPHALEIEIKDLFIADCDVALERAIAEYYTKTQNYRRI</sequence>
<evidence type="ECO:0000256" key="1">
    <source>
        <dbReference type="SAM" id="MobiDB-lite"/>
    </source>
</evidence>
<proteinExistence type="predicted"/>
<feature type="region of interest" description="Disordered" evidence="1">
    <location>
        <begin position="107"/>
        <end position="129"/>
    </location>
</feature>
<dbReference type="Proteomes" id="UP000313359">
    <property type="component" value="Unassembled WGS sequence"/>
</dbReference>
<dbReference type="AlphaFoldDB" id="A0A5C2S3J7"/>
<name>A0A5C2S3J7_9APHY</name>
<keyword evidence="3" id="KW-1185">Reference proteome</keyword>
<accession>A0A5C2S3J7</accession>
<protein>
    <submittedName>
        <fullName evidence="2">Uncharacterized protein</fullName>
    </submittedName>
</protein>
<gene>
    <name evidence="2" type="ORF">L227DRAFT_655067</name>
</gene>
<evidence type="ECO:0000313" key="2">
    <source>
        <dbReference type="EMBL" id="RPD58070.1"/>
    </source>
</evidence>
<dbReference type="EMBL" id="ML122277">
    <property type="protein sequence ID" value="RPD58070.1"/>
    <property type="molecule type" value="Genomic_DNA"/>
</dbReference>
<evidence type="ECO:0000313" key="3">
    <source>
        <dbReference type="Proteomes" id="UP000313359"/>
    </source>
</evidence>